<comment type="caution">
    <text evidence="3">The sequence shown here is derived from an EMBL/GenBank/DDBJ whole genome shotgun (WGS) entry which is preliminary data.</text>
</comment>
<sequence>MLIVRSPILHFNFSEIDSHYDLILNKIKHSSSSLYHSIRHREIKELTTFEKNKVFKYYLRGRYRATPFGGWSCMGIAEFDNDSHLEVSSINEISFRDYSSIHEDFVQLMATDAHLVQTYSLPSVWHLNDGKYTFLEFDFESKKYKWSSIDRNPVLDRIISYCKKYGSLQKASFKGFFDDAYEEEMDEMWSSIIGTGFLVPANFLTTLSFPLVTDNAKENGNSHLSYFIDSILDSPTTLKKSIRGELDKLPEEAAYLFEAYESGYLKEYSKTFRDQFDDRFTPFCMAVGNMGRNLPDPQVSSGNKELRKSNVLYEESREEIKLLPQENSALSYQSEIFNVLFRLGENQQLILEHFSVGFSIGLNGRFGHCPRVYGKLKGLINDLKDKNVIYADIETFDKPEYNNILKHKPVTEYVLKTISPVMKETDLALKDLLIGVDSKNKFILYHKILKKRIIPIIHSAFNYRLTTNPVLTLLYEIANQYNLNSKSFAEFSDSQGNCPRITFKNFILSPRTWNISYEKLSIDVDLKKAFEILNYPHQFLFGEFDKEFYIDLNERNSLEFFETELKKKGEIIIKECLWDHDFTGQNGKSIYPQWNYTKILEKPEAELSVIPFVNAIEKENKKWLYFKIFFFKNSVEGFSLDNFFLKLDKMCKKLGIDFFYIAYSDPVFHLRIRFRLNEAIKKDVEKEILYFLYGYSELSQISKAPYYPEFSKYGKKQYPITESVFILETAYLLKNDFFNKDYLDRVVIMTDLFQAIFFEFHEIRIDVFRTYYDTLIKRNIISTEDRNSFKKDYESYQENLSTEDTDFCDTYRKLIKNYPIKGLDKVILNHMHVFINRAFLEKSARAENQIYYNLNRLLLKLIYSPK</sequence>
<dbReference type="InterPro" id="IPR006827">
    <property type="entry name" value="Lant_deHydtase_N"/>
</dbReference>
<gene>
    <name evidence="3" type="ORF">JKA74_09755</name>
</gene>
<dbReference type="Pfam" id="PF04738">
    <property type="entry name" value="Lant_dehydr_N"/>
    <property type="match status" value="1"/>
</dbReference>
<feature type="domain" description="Thiopeptide-type bacteriocin biosynthesis" evidence="2">
    <location>
        <begin position="623"/>
        <end position="857"/>
    </location>
</feature>
<dbReference type="AlphaFoldDB" id="A0A934WYW4"/>
<evidence type="ECO:0000259" key="1">
    <source>
        <dbReference type="Pfam" id="PF04738"/>
    </source>
</evidence>
<reference evidence="3" key="1">
    <citation type="submission" date="2021-01" db="EMBL/GenBank/DDBJ databases">
        <title>Marivirga aurantiaca sp. nov., isolated from intertidal surface sediments.</title>
        <authorList>
            <person name="Zhang M."/>
        </authorList>
    </citation>
    <scope>NUCLEOTIDE SEQUENCE</scope>
    <source>
        <strain evidence="3">S37H4</strain>
    </source>
</reference>
<dbReference type="EMBL" id="JAEQBW010000003">
    <property type="protein sequence ID" value="MBK6265325.1"/>
    <property type="molecule type" value="Genomic_DNA"/>
</dbReference>
<dbReference type="Pfam" id="PF14028">
    <property type="entry name" value="Lant_dehydr_C"/>
    <property type="match status" value="1"/>
</dbReference>
<dbReference type="NCBIfam" id="TIGR03891">
    <property type="entry name" value="thiopep_ocin"/>
    <property type="match status" value="1"/>
</dbReference>
<protein>
    <submittedName>
        <fullName evidence="3">Thiopeptide-type bacteriocin biosynthesis protein</fullName>
    </submittedName>
</protein>
<name>A0A934WYW4_9BACT</name>
<evidence type="ECO:0000313" key="3">
    <source>
        <dbReference type="EMBL" id="MBK6265325.1"/>
    </source>
</evidence>
<evidence type="ECO:0000259" key="2">
    <source>
        <dbReference type="Pfam" id="PF14028"/>
    </source>
</evidence>
<keyword evidence="4" id="KW-1185">Reference proteome</keyword>
<evidence type="ECO:0000313" key="4">
    <source>
        <dbReference type="Proteomes" id="UP000611723"/>
    </source>
</evidence>
<dbReference type="RefSeq" id="WP_201430993.1">
    <property type="nucleotide sequence ID" value="NZ_JAEQBW010000003.1"/>
</dbReference>
<dbReference type="InterPro" id="IPR023809">
    <property type="entry name" value="Thiopep_bacteriocin_synth_dom"/>
</dbReference>
<dbReference type="Proteomes" id="UP000611723">
    <property type="component" value="Unassembled WGS sequence"/>
</dbReference>
<organism evidence="3 4">
    <name type="scientific">Marivirga aurantiaca</name>
    <dbReference type="NCBI Taxonomy" id="2802615"/>
    <lineage>
        <taxon>Bacteria</taxon>
        <taxon>Pseudomonadati</taxon>
        <taxon>Bacteroidota</taxon>
        <taxon>Cytophagia</taxon>
        <taxon>Cytophagales</taxon>
        <taxon>Marivirgaceae</taxon>
        <taxon>Marivirga</taxon>
    </lineage>
</organism>
<accession>A0A934WYW4</accession>
<proteinExistence type="predicted"/>
<feature type="domain" description="Lantibiotic dehydratase N-terminal" evidence="1">
    <location>
        <begin position="375"/>
        <end position="559"/>
    </location>
</feature>